<dbReference type="EMBL" id="JACOQK010000001">
    <property type="protein sequence ID" value="MBC5786455.1"/>
    <property type="molecule type" value="Genomic_DNA"/>
</dbReference>
<evidence type="ECO:0000313" key="3">
    <source>
        <dbReference type="Proteomes" id="UP000649151"/>
    </source>
</evidence>
<reference evidence="2 3" key="1">
    <citation type="submission" date="2020-08" db="EMBL/GenBank/DDBJ databases">
        <title>Genome public.</title>
        <authorList>
            <person name="Liu C."/>
            <person name="Sun Q."/>
        </authorList>
    </citation>
    <scope>NUCLEOTIDE SEQUENCE [LARGE SCALE GENOMIC DNA]</scope>
    <source>
        <strain evidence="2 3">NSJ-27</strain>
    </source>
</reference>
<sequence length="68" mass="7375">MPSQLISLPSITYANKAKSYLAQYGIQSTVIKTPKSLRKRGCGYSLRVNQDGGQAASLLQQAGFELLD</sequence>
<keyword evidence="3" id="KW-1185">Reference proteome</keyword>
<gene>
    <name evidence="2" type="ORF">H8Z77_00220</name>
</gene>
<organism evidence="2 3">
    <name type="scientific">Clostridium facile</name>
    <dbReference type="NCBI Taxonomy" id="2763035"/>
    <lineage>
        <taxon>Bacteria</taxon>
        <taxon>Bacillati</taxon>
        <taxon>Bacillota</taxon>
        <taxon>Clostridia</taxon>
        <taxon>Eubacteriales</taxon>
        <taxon>Clostridiaceae</taxon>
        <taxon>Clostridium</taxon>
    </lineage>
</organism>
<dbReference type="Proteomes" id="UP000649151">
    <property type="component" value="Unassembled WGS sequence"/>
</dbReference>
<comment type="caution">
    <text evidence="2">The sequence shown here is derived from an EMBL/GenBank/DDBJ whole genome shotgun (WGS) entry which is preliminary data.</text>
</comment>
<protein>
    <submittedName>
        <fullName evidence="2">DUF3343 domain-containing protein</fullName>
    </submittedName>
</protein>
<proteinExistence type="predicted"/>
<feature type="domain" description="Putative Se/S carrier protein-like" evidence="1">
    <location>
        <begin position="5"/>
        <end position="65"/>
    </location>
</feature>
<accession>A0ABR7IMT6</accession>
<name>A0ABR7IMT6_9CLOT</name>
<dbReference type="RefSeq" id="WP_069988089.1">
    <property type="nucleotide sequence ID" value="NZ_JACOQK010000001.1"/>
</dbReference>
<dbReference type="Pfam" id="PF11823">
    <property type="entry name" value="Se_S_carrier"/>
    <property type="match status" value="1"/>
</dbReference>
<evidence type="ECO:0000259" key="1">
    <source>
        <dbReference type="Pfam" id="PF11823"/>
    </source>
</evidence>
<evidence type="ECO:0000313" key="2">
    <source>
        <dbReference type="EMBL" id="MBC5786455.1"/>
    </source>
</evidence>
<dbReference type="InterPro" id="IPR021778">
    <property type="entry name" value="Se/S_carrier-like"/>
</dbReference>